<proteinExistence type="inferred from homology"/>
<dbReference type="InterPro" id="IPR005064">
    <property type="entry name" value="BUG"/>
</dbReference>
<dbReference type="Proteomes" id="UP000477083">
    <property type="component" value="Unassembled WGS sequence"/>
</dbReference>
<name>A0A6L8VNM6_9RHOB</name>
<dbReference type="CDD" id="cd07012">
    <property type="entry name" value="PBP2_Bug_TTT"/>
    <property type="match status" value="1"/>
</dbReference>
<dbReference type="SUPFAM" id="SSF53850">
    <property type="entry name" value="Periplasmic binding protein-like II"/>
    <property type="match status" value="1"/>
</dbReference>
<accession>A0A6L8VNM6</accession>
<keyword evidence="4" id="KW-1185">Reference proteome</keyword>
<protein>
    <submittedName>
        <fullName evidence="3">Tripartite tricarboxylate transporter substrate binding protein</fullName>
    </submittedName>
</protein>
<comment type="similarity">
    <text evidence="1">Belongs to the UPF0065 (bug) family.</text>
</comment>
<feature type="signal peptide" evidence="2">
    <location>
        <begin position="1"/>
        <end position="19"/>
    </location>
</feature>
<dbReference type="Pfam" id="PF03401">
    <property type="entry name" value="TctC"/>
    <property type="match status" value="1"/>
</dbReference>
<dbReference type="RefSeq" id="WP_161348458.1">
    <property type="nucleotide sequence ID" value="NZ_BMGW01000015.1"/>
</dbReference>
<organism evidence="3 4">
    <name type="scientific">Frigidibacter albus</name>
    <dbReference type="NCBI Taxonomy" id="1465486"/>
    <lineage>
        <taxon>Bacteria</taxon>
        <taxon>Pseudomonadati</taxon>
        <taxon>Pseudomonadota</taxon>
        <taxon>Alphaproteobacteria</taxon>
        <taxon>Rhodobacterales</taxon>
        <taxon>Paracoccaceae</taxon>
        <taxon>Frigidibacter</taxon>
    </lineage>
</organism>
<reference evidence="3 4" key="1">
    <citation type="submission" date="2020-01" db="EMBL/GenBank/DDBJ databases">
        <title>Frigidibacter albus SP32T (=CGMCC 1.13995T).</title>
        <authorList>
            <person name="Liao X."/>
        </authorList>
    </citation>
    <scope>NUCLEOTIDE SEQUENCE [LARGE SCALE GENOMIC DNA]</scope>
    <source>
        <strain evidence="3 4">SP32</strain>
    </source>
</reference>
<feature type="chain" id="PRO_5026662773" evidence="2">
    <location>
        <begin position="20"/>
        <end position="320"/>
    </location>
</feature>
<evidence type="ECO:0000313" key="4">
    <source>
        <dbReference type="Proteomes" id="UP000477083"/>
    </source>
</evidence>
<dbReference type="OrthoDB" id="7248487at2"/>
<dbReference type="PANTHER" id="PTHR42928">
    <property type="entry name" value="TRICARBOXYLATE-BINDING PROTEIN"/>
    <property type="match status" value="1"/>
</dbReference>
<dbReference type="EMBL" id="WWNR01000015">
    <property type="protein sequence ID" value="MZQ91072.1"/>
    <property type="molecule type" value="Genomic_DNA"/>
</dbReference>
<dbReference type="Gene3D" id="3.40.190.150">
    <property type="entry name" value="Bordetella uptake gene, domain 1"/>
    <property type="match status" value="1"/>
</dbReference>
<keyword evidence="2" id="KW-0732">Signal</keyword>
<evidence type="ECO:0000313" key="3">
    <source>
        <dbReference type="EMBL" id="MZQ91072.1"/>
    </source>
</evidence>
<dbReference type="PIRSF" id="PIRSF017082">
    <property type="entry name" value="YflP"/>
    <property type="match status" value="1"/>
</dbReference>
<comment type="caution">
    <text evidence="3">The sequence shown here is derived from an EMBL/GenBank/DDBJ whole genome shotgun (WGS) entry which is preliminary data.</text>
</comment>
<dbReference type="AlphaFoldDB" id="A0A6L8VNM6"/>
<sequence>MIKKLVVAAGLFAASTAMALAEYPVRPITLIVPYAPGGTTDVFGRAVAEVLSRELGQAVIVENRPGAGGALGAEQLAAAEADGYTIGFLSSATFLGINFQDKSFRTGEQVDAIAQFQSSTMLIAVNKERVPVTSMAEFMEWLKANPGATYASSGVGSVNHLSMEAFAVANGIEVEHVGYRGAGPAMQALVAGEIDFGSGADRMSAREHMNAGNIVGLATTGEKRAELFPDLPTVGETGFTELEAHAFGGLFAPHGTPPEVVEKLAAAVEIAVTDPTFLETMKVTGTEVRFFGPAAFTESMNAEIDRYKTIIADLDIAVGE</sequence>
<evidence type="ECO:0000256" key="1">
    <source>
        <dbReference type="ARBA" id="ARBA00006987"/>
    </source>
</evidence>
<dbReference type="PANTHER" id="PTHR42928:SF5">
    <property type="entry name" value="BLR1237 PROTEIN"/>
    <property type="match status" value="1"/>
</dbReference>
<dbReference type="InterPro" id="IPR042100">
    <property type="entry name" value="Bug_dom1"/>
</dbReference>
<dbReference type="Gene3D" id="3.40.190.10">
    <property type="entry name" value="Periplasmic binding protein-like II"/>
    <property type="match status" value="1"/>
</dbReference>
<evidence type="ECO:0000256" key="2">
    <source>
        <dbReference type="SAM" id="SignalP"/>
    </source>
</evidence>
<gene>
    <name evidence="3" type="ORF">GS660_18435</name>
</gene>